<dbReference type="InterPro" id="IPR008255">
    <property type="entry name" value="Pyr_nucl-diS_OxRdtase_2_AS"/>
</dbReference>
<dbReference type="PRINTS" id="PR00469">
    <property type="entry name" value="PNDRDTASEII"/>
</dbReference>
<dbReference type="Proteomes" id="UP000176191">
    <property type="component" value="Unassembled WGS sequence"/>
</dbReference>
<keyword evidence="4" id="KW-1015">Disulfide bond</keyword>
<keyword evidence="1" id="KW-0285">Flavoprotein</keyword>
<reference evidence="7 8" key="1">
    <citation type="journal article" date="2016" name="Nat. Commun.">
        <title>Thousands of microbial genomes shed light on interconnected biogeochemical processes in an aquifer system.</title>
        <authorList>
            <person name="Anantharaman K."/>
            <person name="Brown C.T."/>
            <person name="Hug L.A."/>
            <person name="Sharon I."/>
            <person name="Castelle C.J."/>
            <person name="Probst A.J."/>
            <person name="Thomas B.C."/>
            <person name="Singh A."/>
            <person name="Wilkins M.J."/>
            <person name="Karaoz U."/>
            <person name="Brodie E.L."/>
            <person name="Williams K.H."/>
            <person name="Hubbard S.S."/>
            <person name="Banfield J.F."/>
        </authorList>
    </citation>
    <scope>NUCLEOTIDE SEQUENCE [LARGE SCALE GENOMIC DNA]</scope>
</reference>
<dbReference type="PRINTS" id="PR00368">
    <property type="entry name" value="FADPNR"/>
</dbReference>
<gene>
    <name evidence="7" type="ORF">A2228_03765</name>
</gene>
<keyword evidence="3" id="KW-0560">Oxidoreductase</keyword>
<dbReference type="AlphaFoldDB" id="A0A1F5F3M7"/>
<evidence type="ECO:0000256" key="1">
    <source>
        <dbReference type="ARBA" id="ARBA00022630"/>
    </source>
</evidence>
<dbReference type="Pfam" id="PF07992">
    <property type="entry name" value="Pyr_redox_2"/>
    <property type="match status" value="1"/>
</dbReference>
<keyword evidence="2" id="KW-0274">FAD</keyword>
<evidence type="ECO:0000313" key="7">
    <source>
        <dbReference type="EMBL" id="OGD74243.1"/>
    </source>
</evidence>
<name>A0A1F5F3M7_9BACT</name>
<dbReference type="InterPro" id="IPR023753">
    <property type="entry name" value="FAD/NAD-binding_dom"/>
</dbReference>
<keyword evidence="5" id="KW-0676">Redox-active center</keyword>
<dbReference type="EMBL" id="MFAK01000038">
    <property type="protein sequence ID" value="OGD74243.1"/>
    <property type="molecule type" value="Genomic_DNA"/>
</dbReference>
<comment type="caution">
    <text evidence="7">The sequence shown here is derived from an EMBL/GenBank/DDBJ whole genome shotgun (WGS) entry which is preliminary data.</text>
</comment>
<evidence type="ECO:0000256" key="5">
    <source>
        <dbReference type="ARBA" id="ARBA00023284"/>
    </source>
</evidence>
<evidence type="ECO:0000259" key="6">
    <source>
        <dbReference type="Pfam" id="PF07992"/>
    </source>
</evidence>
<dbReference type="PROSITE" id="PS00573">
    <property type="entry name" value="PYRIDINE_REDOX_2"/>
    <property type="match status" value="1"/>
</dbReference>
<evidence type="ECO:0000313" key="8">
    <source>
        <dbReference type="Proteomes" id="UP000176191"/>
    </source>
</evidence>
<dbReference type="InterPro" id="IPR050097">
    <property type="entry name" value="Ferredoxin-NADP_redctase_2"/>
</dbReference>
<feature type="domain" description="FAD/NAD(P)-binding" evidence="6">
    <location>
        <begin position="5"/>
        <end position="280"/>
    </location>
</feature>
<evidence type="ECO:0000256" key="2">
    <source>
        <dbReference type="ARBA" id="ARBA00022827"/>
    </source>
</evidence>
<dbReference type="InterPro" id="IPR036188">
    <property type="entry name" value="FAD/NAD-bd_sf"/>
</dbReference>
<sequence length="298" mass="31580">MNKHKIAIVGSGPAGLAAAIYTSRAEIETTVYAGMEPGGQLTKTSEIENYPGVVGKTGPELMLAMTEQATKFGAKLVYEAVSDLGKLQSQYDAVILAMGAAPRMLGIGEEKYYGKGLSTCAVCDAAFYKGKRVYVVGGGDAAIEDAWALTKFASSVTMLVRGDKFRASIAMQKRVTDNPDKIKVKWQASLRQIIGDRVQTLVLEVKGKEETVPAEGIFLAIGHVPATGWLSSSGINLDSEGYIIVGEGEIPTMTNKTGVFAAGDCVDKRYRQAATAAGMGVAAALDAERWLARNESVV</sequence>
<dbReference type="SUPFAM" id="SSF51905">
    <property type="entry name" value="FAD/NAD(P)-binding domain"/>
    <property type="match status" value="1"/>
</dbReference>
<dbReference type="PANTHER" id="PTHR48105">
    <property type="entry name" value="THIOREDOXIN REDUCTASE 1-RELATED-RELATED"/>
    <property type="match status" value="1"/>
</dbReference>
<dbReference type="GO" id="GO:0016668">
    <property type="term" value="F:oxidoreductase activity, acting on a sulfur group of donors, NAD(P) as acceptor"/>
    <property type="evidence" value="ECO:0007669"/>
    <property type="project" value="UniProtKB-ARBA"/>
</dbReference>
<accession>A0A1F5F3M7</accession>
<organism evidence="7 8">
    <name type="scientific">Candidatus Collierbacteria bacterium RIFOXYA2_FULL_46_10</name>
    <dbReference type="NCBI Taxonomy" id="1817726"/>
    <lineage>
        <taxon>Bacteria</taxon>
        <taxon>Candidatus Collieribacteriota</taxon>
    </lineage>
</organism>
<dbReference type="Gene3D" id="3.50.50.60">
    <property type="entry name" value="FAD/NAD(P)-binding domain"/>
    <property type="match status" value="2"/>
</dbReference>
<protein>
    <recommendedName>
        <fullName evidence="6">FAD/NAD(P)-binding domain-containing protein</fullName>
    </recommendedName>
</protein>
<evidence type="ECO:0000256" key="4">
    <source>
        <dbReference type="ARBA" id="ARBA00023157"/>
    </source>
</evidence>
<evidence type="ECO:0000256" key="3">
    <source>
        <dbReference type="ARBA" id="ARBA00023002"/>
    </source>
</evidence>
<proteinExistence type="predicted"/>